<dbReference type="SUPFAM" id="SSF57850">
    <property type="entry name" value="RING/U-box"/>
    <property type="match status" value="1"/>
</dbReference>
<protein>
    <submittedName>
        <fullName evidence="7">Probable E3 ubiquitin-protein ligase LUL4 (Probable RING-type E3 ubiquitin transferase LUL4) (Protein LOG2-LIKE UBIQUITIN LIGASE 4) (RING finger protein 208)</fullName>
    </submittedName>
</protein>
<feature type="compositionally biased region" description="Basic and acidic residues" evidence="3">
    <location>
        <begin position="8"/>
        <end position="21"/>
    </location>
</feature>
<dbReference type="EMBL" id="CAMXCT020006601">
    <property type="protein sequence ID" value="CAL1170155.1"/>
    <property type="molecule type" value="Genomic_DNA"/>
</dbReference>
<dbReference type="InterPro" id="IPR001841">
    <property type="entry name" value="Znf_RING"/>
</dbReference>
<dbReference type="PANTHER" id="PTHR22696:SF1">
    <property type="entry name" value="E3 UBIQUITIN-PROTEIN LIGASE RNF26"/>
    <property type="match status" value="1"/>
</dbReference>
<keyword evidence="1" id="KW-0479">Metal-binding</keyword>
<comment type="caution">
    <text evidence="5">The sequence shown here is derived from an EMBL/GenBank/DDBJ whole genome shotgun (WGS) entry which is preliminary data.</text>
</comment>
<dbReference type="Pfam" id="PF13920">
    <property type="entry name" value="zf-C3HC4_3"/>
    <property type="match status" value="1"/>
</dbReference>
<dbReference type="PANTHER" id="PTHR22696">
    <property type="entry name" value="E3 UBIQUITIN-PROTEIN LIGASE RNF26"/>
    <property type="match status" value="1"/>
</dbReference>
<dbReference type="GO" id="GO:0008270">
    <property type="term" value="F:zinc ion binding"/>
    <property type="evidence" value="ECO:0007669"/>
    <property type="project" value="UniProtKB-KW"/>
</dbReference>
<dbReference type="AlphaFoldDB" id="A0A9P1GJY4"/>
<dbReference type="PROSITE" id="PS50089">
    <property type="entry name" value="ZF_RING_2"/>
    <property type="match status" value="1"/>
</dbReference>
<feature type="domain" description="RING-type" evidence="4">
    <location>
        <begin position="180"/>
        <end position="219"/>
    </location>
</feature>
<feature type="coiled-coil region" evidence="2">
    <location>
        <begin position="98"/>
        <end position="174"/>
    </location>
</feature>
<dbReference type="InterPro" id="IPR013083">
    <property type="entry name" value="Znf_RING/FYVE/PHD"/>
</dbReference>
<accession>A0A9P1GJY4</accession>
<dbReference type="Proteomes" id="UP001152797">
    <property type="component" value="Unassembled WGS sequence"/>
</dbReference>
<dbReference type="GO" id="GO:0061630">
    <property type="term" value="F:ubiquitin protein ligase activity"/>
    <property type="evidence" value="ECO:0007669"/>
    <property type="project" value="TreeGrafter"/>
</dbReference>
<evidence type="ECO:0000256" key="2">
    <source>
        <dbReference type="SAM" id="Coils"/>
    </source>
</evidence>
<keyword evidence="8" id="KW-1185">Reference proteome</keyword>
<keyword evidence="1" id="KW-0863">Zinc-finger</keyword>
<reference evidence="6" key="2">
    <citation type="submission" date="2024-04" db="EMBL/GenBank/DDBJ databases">
        <authorList>
            <person name="Chen Y."/>
            <person name="Shah S."/>
            <person name="Dougan E. K."/>
            <person name="Thang M."/>
            <person name="Chan C."/>
        </authorList>
    </citation>
    <scope>NUCLEOTIDE SEQUENCE [LARGE SCALE GENOMIC DNA]</scope>
</reference>
<keyword evidence="1" id="KW-0862">Zinc</keyword>
<dbReference type="EMBL" id="CAMXCT010006601">
    <property type="protein sequence ID" value="CAI4016780.1"/>
    <property type="molecule type" value="Genomic_DNA"/>
</dbReference>
<evidence type="ECO:0000313" key="8">
    <source>
        <dbReference type="Proteomes" id="UP001152797"/>
    </source>
</evidence>
<evidence type="ECO:0000313" key="6">
    <source>
        <dbReference type="EMBL" id="CAL1170155.1"/>
    </source>
</evidence>
<feature type="region of interest" description="Disordered" evidence="3">
    <location>
        <begin position="1"/>
        <end position="34"/>
    </location>
</feature>
<evidence type="ECO:0000259" key="4">
    <source>
        <dbReference type="PROSITE" id="PS50089"/>
    </source>
</evidence>
<dbReference type="OrthoDB" id="6078042at2759"/>
<keyword evidence="2" id="KW-0175">Coiled coil</keyword>
<evidence type="ECO:0000256" key="3">
    <source>
        <dbReference type="SAM" id="MobiDB-lite"/>
    </source>
</evidence>
<evidence type="ECO:0000256" key="1">
    <source>
        <dbReference type="PROSITE-ProRule" id="PRU00175"/>
    </source>
</evidence>
<dbReference type="Gene3D" id="3.30.40.10">
    <property type="entry name" value="Zinc/RING finger domain, C3HC4 (zinc finger)"/>
    <property type="match status" value="1"/>
</dbReference>
<organism evidence="5">
    <name type="scientific">Cladocopium goreaui</name>
    <dbReference type="NCBI Taxonomy" id="2562237"/>
    <lineage>
        <taxon>Eukaryota</taxon>
        <taxon>Sar</taxon>
        <taxon>Alveolata</taxon>
        <taxon>Dinophyceae</taxon>
        <taxon>Suessiales</taxon>
        <taxon>Symbiodiniaceae</taxon>
        <taxon>Cladocopium</taxon>
    </lineage>
</organism>
<keyword evidence="7" id="KW-0808">Transferase</keyword>
<gene>
    <name evidence="5" type="ORF">C1SCF055_LOCUS41482</name>
</gene>
<dbReference type="EMBL" id="CAMXCT030006601">
    <property type="protein sequence ID" value="CAL4804092.1"/>
    <property type="molecule type" value="Genomic_DNA"/>
</dbReference>
<dbReference type="GO" id="GO:0006511">
    <property type="term" value="P:ubiquitin-dependent protein catabolic process"/>
    <property type="evidence" value="ECO:0007669"/>
    <property type="project" value="TreeGrafter"/>
</dbReference>
<proteinExistence type="predicted"/>
<sequence>MVMLEGQLKQHDREKCSRDGSVRPMTRRGNRSTEFTKARQTFLQMHAERFKNKPFQLKCQCPATCNFSSNKNCSEHEFLSEWNEHFEAFDFATSAREVRSMQHKTVELEQMTEDLQERLREEQRSKQEAEHKLEAAKVVEQNSHHLISEQLAVNETLLQEAARLKLELKALNEVETSAQCVICRDAKPSRAFVPCGHVCVCSSCWDEFDRNSGRCPKCRRDIQFSFSVFI</sequence>
<dbReference type="GO" id="GO:0016567">
    <property type="term" value="P:protein ubiquitination"/>
    <property type="evidence" value="ECO:0007669"/>
    <property type="project" value="TreeGrafter"/>
</dbReference>
<evidence type="ECO:0000313" key="7">
    <source>
        <dbReference type="EMBL" id="CAL4804092.1"/>
    </source>
</evidence>
<name>A0A9P1GJY4_9DINO</name>
<reference evidence="5" key="1">
    <citation type="submission" date="2022-10" db="EMBL/GenBank/DDBJ databases">
        <authorList>
            <person name="Chen Y."/>
            <person name="Dougan E. K."/>
            <person name="Chan C."/>
            <person name="Rhodes N."/>
            <person name="Thang M."/>
        </authorList>
    </citation>
    <scope>NUCLEOTIDE SEQUENCE</scope>
</reference>
<evidence type="ECO:0000313" key="5">
    <source>
        <dbReference type="EMBL" id="CAI4016780.1"/>
    </source>
</evidence>